<keyword evidence="1" id="KW-1133">Transmembrane helix</keyword>
<evidence type="ECO:0000256" key="1">
    <source>
        <dbReference type="SAM" id="Phobius"/>
    </source>
</evidence>
<accession>A0A323UUB8</accession>
<gene>
    <name evidence="2" type="ORF">DNX69_17835</name>
</gene>
<dbReference type="AlphaFoldDB" id="A0A323UUB8"/>
<sequence>MICGCFAIWLGPIGLDLIFPLGGHGNMTNDSQRLTVGLFMSAIGWGALLLLLCVIDAIAW</sequence>
<keyword evidence="1" id="KW-0472">Membrane</keyword>
<feature type="transmembrane region" description="Helical" evidence="1">
    <location>
        <begin position="34"/>
        <end position="59"/>
    </location>
</feature>
<keyword evidence="1" id="KW-0812">Transmembrane</keyword>
<evidence type="ECO:0000313" key="2">
    <source>
        <dbReference type="EMBL" id="PZA11168.1"/>
    </source>
</evidence>
<organism evidence="2 3">
    <name type="scientific">Rhodopseudomonas palustris</name>
    <dbReference type="NCBI Taxonomy" id="1076"/>
    <lineage>
        <taxon>Bacteria</taxon>
        <taxon>Pseudomonadati</taxon>
        <taxon>Pseudomonadota</taxon>
        <taxon>Alphaproteobacteria</taxon>
        <taxon>Hyphomicrobiales</taxon>
        <taxon>Nitrobacteraceae</taxon>
        <taxon>Rhodopseudomonas</taxon>
    </lineage>
</organism>
<dbReference type="EMBL" id="QKQS01000023">
    <property type="protein sequence ID" value="PZA11168.1"/>
    <property type="molecule type" value="Genomic_DNA"/>
</dbReference>
<protein>
    <submittedName>
        <fullName evidence="2">Uncharacterized protein</fullName>
    </submittedName>
</protein>
<name>A0A323UUB8_RHOPL</name>
<feature type="transmembrane region" description="Helical" evidence="1">
    <location>
        <begin position="6"/>
        <end position="22"/>
    </location>
</feature>
<proteinExistence type="predicted"/>
<comment type="caution">
    <text evidence="2">The sequence shown here is derived from an EMBL/GenBank/DDBJ whole genome shotgun (WGS) entry which is preliminary data.</text>
</comment>
<reference evidence="2 3" key="1">
    <citation type="submission" date="2018-06" db="EMBL/GenBank/DDBJ databases">
        <title>Draft Whole-Genome Sequence of the purple photosynthetic bacterium Rhodospeudomonas palustris XCP.</title>
        <authorList>
            <person name="Rayyan A."/>
            <person name="Meyer T.E."/>
            <person name="Kyndt J.A."/>
        </authorList>
    </citation>
    <scope>NUCLEOTIDE SEQUENCE [LARGE SCALE GENOMIC DNA]</scope>
    <source>
        <strain evidence="2 3">XCP</strain>
    </source>
</reference>
<dbReference type="Proteomes" id="UP000248134">
    <property type="component" value="Unassembled WGS sequence"/>
</dbReference>
<evidence type="ECO:0000313" key="3">
    <source>
        <dbReference type="Proteomes" id="UP000248134"/>
    </source>
</evidence>